<evidence type="ECO:0000313" key="3">
    <source>
        <dbReference type="Proteomes" id="UP000192132"/>
    </source>
</evidence>
<keyword evidence="3" id="KW-1185">Reference proteome</keyword>
<dbReference type="AlphaFoldDB" id="A0A1S8CW32"/>
<comment type="caution">
    <text evidence="2">The sequence shown here is derived from an EMBL/GenBank/DDBJ whole genome shotgun (WGS) entry which is preliminary data.</text>
</comment>
<dbReference type="InterPro" id="IPR011009">
    <property type="entry name" value="Kinase-like_dom_sf"/>
</dbReference>
<keyword evidence="2" id="KW-0808">Transferase</keyword>
<dbReference type="PANTHER" id="PTHR47829:SF1">
    <property type="entry name" value="HAD FAMILY PHOSPHATASE"/>
    <property type="match status" value="1"/>
</dbReference>
<dbReference type="InterPro" id="IPR002575">
    <property type="entry name" value="Aminoglycoside_PTrfase"/>
</dbReference>
<dbReference type="InterPro" id="IPR052898">
    <property type="entry name" value="ACAD10-like"/>
</dbReference>
<dbReference type="InterPro" id="IPR041726">
    <property type="entry name" value="ACAD10_11_N"/>
</dbReference>
<accession>A0A1S8CW32</accession>
<reference evidence="2 3" key="1">
    <citation type="submission" date="2016-10" db="EMBL/GenBank/DDBJ databases">
        <title>Draft Genome sequence of Alkanindiges sp. strain H1.</title>
        <authorList>
            <person name="Subhash Y."/>
            <person name="Lee S."/>
        </authorList>
    </citation>
    <scope>NUCLEOTIDE SEQUENCE [LARGE SCALE GENOMIC DNA]</scope>
    <source>
        <strain evidence="2 3">H1</strain>
    </source>
</reference>
<dbReference type="GO" id="GO:0016740">
    <property type="term" value="F:transferase activity"/>
    <property type="evidence" value="ECO:0007669"/>
    <property type="project" value="UniProtKB-KW"/>
</dbReference>
<evidence type="ECO:0000259" key="1">
    <source>
        <dbReference type="Pfam" id="PF01636"/>
    </source>
</evidence>
<dbReference type="Proteomes" id="UP000192132">
    <property type="component" value="Unassembled WGS sequence"/>
</dbReference>
<dbReference type="OrthoDB" id="3806873at2"/>
<sequence length="382" mass="43784">MSVIDIGGTVRSGEELDIAAVEQWLKSQGMDLQGNARVTQYSGGASNWTYRIEYDNQDLILRRPPAGTKAKSAHDMVREYTVQKALKPAYPLVPDMVALCTDEAVLGCDFYVMQRVEGIIPRANLPREINFGKTEVRQLCINVLDALIDLHQVDYHGTELASLSKNTGKTDPNQPGYCQRQVEGWDKRYEKARTLNVPSFKLVRRWLKSNLPADSKTCVIHNDWRFDNVILDPQEPTRVIGVLDWEMATLGDPLMDLGSALAYWVQPDDNMILRAMRRQPTHLPGMFSRKEVVQYYLDKTGMHTSNWTFYEVFGMFRLAVIAQQIYYRYYHKQTRNPAFKNFWLIVHALHVRCLKLMAQHTASSVLSHSSLLSKLNSQRKGQ</sequence>
<gene>
    <name evidence="2" type="ORF">BKE30_03495</name>
</gene>
<dbReference type="CDD" id="cd05154">
    <property type="entry name" value="ACAD10_11_N-like"/>
    <property type="match status" value="1"/>
</dbReference>
<dbReference type="STRING" id="1907941.BKE30_03495"/>
<proteinExistence type="predicted"/>
<dbReference type="Pfam" id="PF01636">
    <property type="entry name" value="APH"/>
    <property type="match status" value="1"/>
</dbReference>
<dbReference type="Gene3D" id="3.30.200.20">
    <property type="entry name" value="Phosphorylase Kinase, domain 1"/>
    <property type="match status" value="1"/>
</dbReference>
<organism evidence="2 3">
    <name type="scientific">Alkanindiges hydrocarboniclasticus</name>
    <dbReference type="NCBI Taxonomy" id="1907941"/>
    <lineage>
        <taxon>Bacteria</taxon>
        <taxon>Pseudomonadati</taxon>
        <taxon>Pseudomonadota</taxon>
        <taxon>Gammaproteobacteria</taxon>
        <taxon>Moraxellales</taxon>
        <taxon>Moraxellaceae</taxon>
        <taxon>Alkanindiges</taxon>
    </lineage>
</organism>
<feature type="domain" description="Aminoglycoside phosphotransferase" evidence="1">
    <location>
        <begin position="38"/>
        <end position="280"/>
    </location>
</feature>
<dbReference type="Gene3D" id="3.90.1200.10">
    <property type="match status" value="1"/>
</dbReference>
<protein>
    <submittedName>
        <fullName evidence="2">Phosphotransferase family protein</fullName>
    </submittedName>
</protein>
<dbReference type="EMBL" id="MLCN01000008">
    <property type="protein sequence ID" value="ONG41518.1"/>
    <property type="molecule type" value="Genomic_DNA"/>
</dbReference>
<dbReference type="SUPFAM" id="SSF56112">
    <property type="entry name" value="Protein kinase-like (PK-like)"/>
    <property type="match status" value="1"/>
</dbReference>
<name>A0A1S8CW32_9GAMM</name>
<evidence type="ECO:0000313" key="2">
    <source>
        <dbReference type="EMBL" id="ONG41518.1"/>
    </source>
</evidence>
<dbReference type="PANTHER" id="PTHR47829">
    <property type="entry name" value="HYDROLASE, PUTATIVE (AFU_ORTHOLOGUE AFUA_1G12880)-RELATED"/>
    <property type="match status" value="1"/>
</dbReference>